<feature type="transmembrane region" description="Helical" evidence="5">
    <location>
        <begin position="221"/>
        <end position="243"/>
    </location>
</feature>
<evidence type="ECO:0000313" key="7">
    <source>
        <dbReference type="EMBL" id="CAE7758519.1"/>
    </source>
</evidence>
<dbReference type="OrthoDB" id="422204at2759"/>
<dbReference type="AlphaFoldDB" id="A0A812Y111"/>
<feature type="transmembrane region" description="Helical" evidence="5">
    <location>
        <begin position="177"/>
        <end position="200"/>
    </location>
</feature>
<dbReference type="SUPFAM" id="SSF81324">
    <property type="entry name" value="Voltage-gated potassium channels"/>
    <property type="match status" value="1"/>
</dbReference>
<dbReference type="EMBL" id="CAJNJA010039645">
    <property type="protein sequence ID" value="CAE7758519.1"/>
    <property type="molecule type" value="Genomic_DNA"/>
</dbReference>
<evidence type="ECO:0000256" key="2">
    <source>
        <dbReference type="ARBA" id="ARBA00022692"/>
    </source>
</evidence>
<evidence type="ECO:0000256" key="3">
    <source>
        <dbReference type="ARBA" id="ARBA00022989"/>
    </source>
</evidence>
<organism evidence="7 8">
    <name type="scientific">Symbiodinium necroappetens</name>
    <dbReference type="NCBI Taxonomy" id="1628268"/>
    <lineage>
        <taxon>Eukaryota</taxon>
        <taxon>Sar</taxon>
        <taxon>Alveolata</taxon>
        <taxon>Dinophyceae</taxon>
        <taxon>Suessiales</taxon>
        <taxon>Symbiodiniaceae</taxon>
        <taxon>Symbiodinium</taxon>
    </lineage>
</organism>
<keyword evidence="2 5" id="KW-0812">Transmembrane</keyword>
<gene>
    <name evidence="7" type="ORF">SNEC2469_LOCUS22045</name>
</gene>
<dbReference type="PANTHER" id="PTHR10037">
    <property type="entry name" value="VOLTAGE-GATED CATION CHANNEL CALCIUM AND SODIUM"/>
    <property type="match status" value="1"/>
</dbReference>
<keyword evidence="3 5" id="KW-1133">Transmembrane helix</keyword>
<dbReference type="Gene3D" id="1.20.120.350">
    <property type="entry name" value="Voltage-gated potassium channels. Chain C"/>
    <property type="match status" value="1"/>
</dbReference>
<accession>A0A812Y111</accession>
<dbReference type="GO" id="GO:0001518">
    <property type="term" value="C:voltage-gated sodium channel complex"/>
    <property type="evidence" value="ECO:0007669"/>
    <property type="project" value="TreeGrafter"/>
</dbReference>
<feature type="transmembrane region" description="Helical" evidence="5">
    <location>
        <begin position="32"/>
        <end position="50"/>
    </location>
</feature>
<feature type="domain" description="Ion transport" evidence="6">
    <location>
        <begin position="28"/>
        <end position="239"/>
    </location>
</feature>
<evidence type="ECO:0000256" key="5">
    <source>
        <dbReference type="SAM" id="Phobius"/>
    </source>
</evidence>
<feature type="transmembrane region" description="Helical" evidence="5">
    <location>
        <begin position="62"/>
        <end position="84"/>
    </location>
</feature>
<dbReference type="GO" id="GO:0005248">
    <property type="term" value="F:voltage-gated sodium channel activity"/>
    <property type="evidence" value="ECO:0007669"/>
    <property type="project" value="TreeGrafter"/>
</dbReference>
<evidence type="ECO:0000259" key="6">
    <source>
        <dbReference type="Pfam" id="PF00520"/>
    </source>
</evidence>
<comment type="caution">
    <text evidence="7">The sequence shown here is derived from an EMBL/GenBank/DDBJ whole genome shotgun (WGS) entry which is preliminary data.</text>
</comment>
<dbReference type="PANTHER" id="PTHR10037:SF62">
    <property type="entry name" value="SODIUM CHANNEL PROTEIN 60E"/>
    <property type="match status" value="1"/>
</dbReference>
<dbReference type="InterPro" id="IPR043203">
    <property type="entry name" value="VGCC_Ca_Na"/>
</dbReference>
<name>A0A812Y111_9DINO</name>
<dbReference type="InterPro" id="IPR027359">
    <property type="entry name" value="Volt_channel_dom_sf"/>
</dbReference>
<dbReference type="Gene3D" id="1.10.287.70">
    <property type="match status" value="1"/>
</dbReference>
<comment type="subcellular location">
    <subcellularLocation>
        <location evidence="1">Membrane</location>
        <topology evidence="1">Multi-pass membrane protein</topology>
    </subcellularLocation>
</comment>
<feature type="transmembrane region" description="Helical" evidence="5">
    <location>
        <begin position="96"/>
        <end position="115"/>
    </location>
</feature>
<proteinExistence type="predicted"/>
<feature type="non-terminal residue" evidence="7">
    <location>
        <position position="1"/>
    </location>
</feature>
<keyword evidence="8" id="KW-1185">Reference proteome</keyword>
<sequence length="244" mass="27102">MFTSHSRQHAHVEKMRAGGHIGKLVKHPGFDLFFAAVVITNAIFIGIDVQRTTEAATGDRPAGYMVVGYIYTLLYIAELVLRLSAHGLRLFCSDDWMWVLLDCFIVATSVWDVLVDILTALLDENGFESVSGLSTLKAFRVVRVTRVLKIAQLLRIFRFVMALRTLVQSIFHTLKALVWALLLLLLIVYVFAVIFTQAISDYRVDQSAAGEVLPDIVGNDGMLYFGSLIDSMLSLFMSIAGGIP</sequence>
<reference evidence="7" key="1">
    <citation type="submission" date="2021-02" db="EMBL/GenBank/DDBJ databases">
        <authorList>
            <person name="Dougan E. K."/>
            <person name="Rhodes N."/>
            <person name="Thang M."/>
            <person name="Chan C."/>
        </authorList>
    </citation>
    <scope>NUCLEOTIDE SEQUENCE</scope>
</reference>
<dbReference type="Proteomes" id="UP000601435">
    <property type="component" value="Unassembled WGS sequence"/>
</dbReference>
<dbReference type="Pfam" id="PF00520">
    <property type="entry name" value="Ion_trans"/>
    <property type="match status" value="1"/>
</dbReference>
<evidence type="ECO:0000256" key="1">
    <source>
        <dbReference type="ARBA" id="ARBA00004141"/>
    </source>
</evidence>
<evidence type="ECO:0000313" key="8">
    <source>
        <dbReference type="Proteomes" id="UP000601435"/>
    </source>
</evidence>
<protein>
    <recommendedName>
        <fullName evidence="6">Ion transport domain-containing protein</fullName>
    </recommendedName>
</protein>
<dbReference type="InterPro" id="IPR005821">
    <property type="entry name" value="Ion_trans_dom"/>
</dbReference>
<evidence type="ECO:0000256" key="4">
    <source>
        <dbReference type="ARBA" id="ARBA00023136"/>
    </source>
</evidence>
<keyword evidence="4 5" id="KW-0472">Membrane</keyword>